<name>A0AAV6I9E6_9ERIC</name>
<organism evidence="1 2">
    <name type="scientific">Rhododendron griersonianum</name>
    <dbReference type="NCBI Taxonomy" id="479676"/>
    <lineage>
        <taxon>Eukaryota</taxon>
        <taxon>Viridiplantae</taxon>
        <taxon>Streptophyta</taxon>
        <taxon>Embryophyta</taxon>
        <taxon>Tracheophyta</taxon>
        <taxon>Spermatophyta</taxon>
        <taxon>Magnoliopsida</taxon>
        <taxon>eudicotyledons</taxon>
        <taxon>Gunneridae</taxon>
        <taxon>Pentapetalae</taxon>
        <taxon>asterids</taxon>
        <taxon>Ericales</taxon>
        <taxon>Ericaceae</taxon>
        <taxon>Ericoideae</taxon>
        <taxon>Rhodoreae</taxon>
        <taxon>Rhododendron</taxon>
    </lineage>
</organism>
<gene>
    <name evidence="1" type="ORF">RHGRI_031734</name>
</gene>
<evidence type="ECO:0000313" key="2">
    <source>
        <dbReference type="Proteomes" id="UP000823749"/>
    </source>
</evidence>
<accession>A0AAV6I9E6</accession>
<evidence type="ECO:0000313" key="1">
    <source>
        <dbReference type="EMBL" id="KAG5525153.1"/>
    </source>
</evidence>
<comment type="caution">
    <text evidence="1">The sequence shown here is derived from an EMBL/GenBank/DDBJ whole genome shotgun (WGS) entry which is preliminary data.</text>
</comment>
<keyword evidence="2" id="KW-1185">Reference proteome</keyword>
<dbReference type="EMBL" id="JACTNZ010000011">
    <property type="protein sequence ID" value="KAG5525153.1"/>
    <property type="molecule type" value="Genomic_DNA"/>
</dbReference>
<sequence>MGAKPVEKVIGAKDGGGASEATAAANALAEAARTKLAAKLAAESLVLPKRKLVKKMVWDYMARGVVAAACSTSFRKKKISPGNASNSSC</sequence>
<dbReference type="Proteomes" id="UP000823749">
    <property type="component" value="Chromosome 11"/>
</dbReference>
<dbReference type="AlphaFoldDB" id="A0AAV6I9E6"/>
<proteinExistence type="predicted"/>
<reference evidence="1" key="1">
    <citation type="submission" date="2020-08" db="EMBL/GenBank/DDBJ databases">
        <title>Plant Genome Project.</title>
        <authorList>
            <person name="Zhang R.-G."/>
        </authorList>
    </citation>
    <scope>NUCLEOTIDE SEQUENCE</scope>
    <source>
        <strain evidence="1">WSP0</strain>
        <tissue evidence="1">Leaf</tissue>
    </source>
</reference>
<protein>
    <submittedName>
        <fullName evidence="1">Uncharacterized protein</fullName>
    </submittedName>
</protein>